<evidence type="ECO:0000313" key="2">
    <source>
        <dbReference type="Proteomes" id="UP000078046"/>
    </source>
</evidence>
<dbReference type="GO" id="GO:0003676">
    <property type="term" value="F:nucleic acid binding"/>
    <property type="evidence" value="ECO:0007669"/>
    <property type="project" value="InterPro"/>
</dbReference>
<sequence>MPKRGNLLSEFEQGVIQSLTEKRFLAKNGYKYVPYFRLPLLSPLTKKNRLKWAKETLLKLTTKKLNLEQVTFSDEKRFLLDGLDGCRKYWAKHNEIRKFFRKKLFSKSIVV</sequence>
<organism evidence="1 2">
    <name type="scientific">Intoshia linei</name>
    <dbReference type="NCBI Taxonomy" id="1819745"/>
    <lineage>
        <taxon>Eukaryota</taxon>
        <taxon>Metazoa</taxon>
        <taxon>Spiralia</taxon>
        <taxon>Lophotrochozoa</taxon>
        <taxon>Mesozoa</taxon>
        <taxon>Orthonectida</taxon>
        <taxon>Rhopaluridae</taxon>
        <taxon>Intoshia</taxon>
    </lineage>
</organism>
<gene>
    <name evidence="1" type="ORF">A3Q56_07465</name>
</gene>
<dbReference type="Proteomes" id="UP000078046">
    <property type="component" value="Unassembled WGS sequence"/>
</dbReference>
<accession>A0A177AS33</accession>
<dbReference type="InterPro" id="IPR036397">
    <property type="entry name" value="RNaseH_sf"/>
</dbReference>
<protein>
    <recommendedName>
        <fullName evidence="3">Transposase Tc1-like domain-containing protein</fullName>
    </recommendedName>
</protein>
<name>A0A177AS33_9BILA</name>
<evidence type="ECO:0008006" key="3">
    <source>
        <dbReference type="Google" id="ProtNLM"/>
    </source>
</evidence>
<dbReference type="AlphaFoldDB" id="A0A177AS33"/>
<evidence type="ECO:0000313" key="1">
    <source>
        <dbReference type="EMBL" id="OAF64809.1"/>
    </source>
</evidence>
<dbReference type="EMBL" id="LWCA01001601">
    <property type="protein sequence ID" value="OAF64809.1"/>
    <property type="molecule type" value="Genomic_DNA"/>
</dbReference>
<reference evidence="1 2" key="1">
    <citation type="submission" date="2016-04" db="EMBL/GenBank/DDBJ databases">
        <title>The genome of Intoshia linei affirms orthonectids as highly simplified spiralians.</title>
        <authorList>
            <person name="Mikhailov K.V."/>
            <person name="Slusarev G.S."/>
            <person name="Nikitin M.A."/>
            <person name="Logacheva M.D."/>
            <person name="Penin A."/>
            <person name="Aleoshin V."/>
            <person name="Panchin Y.V."/>
        </authorList>
    </citation>
    <scope>NUCLEOTIDE SEQUENCE [LARGE SCALE GENOMIC DNA]</scope>
    <source>
        <strain evidence="1">Intl2013</strain>
        <tissue evidence="1">Whole animal</tissue>
    </source>
</reference>
<proteinExistence type="predicted"/>
<dbReference type="Gene3D" id="3.30.420.10">
    <property type="entry name" value="Ribonuclease H-like superfamily/Ribonuclease H"/>
    <property type="match status" value="1"/>
</dbReference>
<dbReference type="OrthoDB" id="5829636at2759"/>
<comment type="caution">
    <text evidence="1">The sequence shown here is derived from an EMBL/GenBank/DDBJ whole genome shotgun (WGS) entry which is preliminary data.</text>
</comment>
<keyword evidence="2" id="KW-1185">Reference proteome</keyword>